<dbReference type="EMBL" id="CP026309">
    <property type="protein sequence ID" value="AUV81236.1"/>
    <property type="molecule type" value="Genomic_DNA"/>
</dbReference>
<dbReference type="Proteomes" id="UP000236584">
    <property type="component" value="Chromosome"/>
</dbReference>
<evidence type="ECO:0000313" key="3">
    <source>
        <dbReference type="Proteomes" id="UP000236584"/>
    </source>
</evidence>
<dbReference type="RefSeq" id="WP_103424924.1">
    <property type="nucleotide sequence ID" value="NZ_CP026309.1"/>
</dbReference>
<accession>A0A2I8VH25</accession>
<feature type="region of interest" description="Disordered" evidence="1">
    <location>
        <begin position="1"/>
        <end position="51"/>
    </location>
</feature>
<protein>
    <submittedName>
        <fullName evidence="2">Uncharacterized protein</fullName>
    </submittedName>
</protein>
<evidence type="ECO:0000313" key="2">
    <source>
        <dbReference type="EMBL" id="AUV81236.1"/>
    </source>
</evidence>
<evidence type="ECO:0000256" key="1">
    <source>
        <dbReference type="SAM" id="MobiDB-lite"/>
    </source>
</evidence>
<dbReference type="GeneID" id="35591589"/>
<gene>
    <name evidence="2" type="ORF">C2R22_05825</name>
</gene>
<sequence length="114" mass="12695">MTNDKTRISTTSDDDQRDENNYGVIRTQANADSTDHREPMTDDTTPGTLRTKPEIVDDEKYIHVEATRATDSGTRIEHRTAEASHIGAEVGVILLGWRDDGEPIINLTGAEWVD</sequence>
<keyword evidence="3" id="KW-1185">Reference proteome</keyword>
<proteinExistence type="predicted"/>
<dbReference type="AlphaFoldDB" id="A0A2I8VH25"/>
<dbReference type="KEGG" id="srub:C2R22_05825"/>
<organism evidence="2 3">
    <name type="scientific">Salinigranum rubrum</name>
    <dbReference type="NCBI Taxonomy" id="755307"/>
    <lineage>
        <taxon>Archaea</taxon>
        <taxon>Methanobacteriati</taxon>
        <taxon>Methanobacteriota</taxon>
        <taxon>Stenosarchaea group</taxon>
        <taxon>Halobacteria</taxon>
        <taxon>Halobacteriales</taxon>
        <taxon>Haloferacaceae</taxon>
        <taxon>Salinigranum</taxon>
    </lineage>
</organism>
<reference evidence="2 3" key="1">
    <citation type="submission" date="2018-01" db="EMBL/GenBank/DDBJ databases">
        <title>Complete genome sequence of Salinigranum rubrum GX10T, an extremely halophilic archaeon isolated from a marine solar saltern.</title>
        <authorList>
            <person name="Han S."/>
        </authorList>
    </citation>
    <scope>NUCLEOTIDE SEQUENCE [LARGE SCALE GENOMIC DNA]</scope>
    <source>
        <strain evidence="2 3">GX10</strain>
    </source>
</reference>
<name>A0A2I8VH25_9EURY</name>